<organism evidence="10 11">
    <name type="scientific">Parabacteroides chartae</name>
    <dbReference type="NCBI Taxonomy" id="1037355"/>
    <lineage>
        <taxon>Bacteria</taxon>
        <taxon>Pseudomonadati</taxon>
        <taxon>Bacteroidota</taxon>
        <taxon>Bacteroidia</taxon>
        <taxon>Bacteroidales</taxon>
        <taxon>Tannerellaceae</taxon>
        <taxon>Parabacteroides</taxon>
    </lineage>
</organism>
<evidence type="ECO:0000256" key="5">
    <source>
        <dbReference type="PIRSR" id="PIRSR018168-1"/>
    </source>
</evidence>
<protein>
    <recommendedName>
        <fullName evidence="4">Mannan endo-1,4-beta-mannosidase</fullName>
        <ecNumber evidence="4">3.2.1.78</ecNumber>
    </recommendedName>
</protein>
<comment type="similarity">
    <text evidence="1 4 8">Belongs to the glycosyl hydrolase 26 family.</text>
</comment>
<comment type="subcellular location">
    <subcellularLocation>
        <location evidence="4">Secreted</location>
    </subcellularLocation>
</comment>
<evidence type="ECO:0000256" key="8">
    <source>
        <dbReference type="PROSITE-ProRule" id="PRU01100"/>
    </source>
</evidence>
<accession>A0A1T5DJ85</accession>
<gene>
    <name evidence="10" type="ORF">SAMN05660349_02476</name>
</gene>
<reference evidence="11" key="1">
    <citation type="submission" date="2017-02" db="EMBL/GenBank/DDBJ databases">
        <authorList>
            <person name="Varghese N."/>
            <person name="Submissions S."/>
        </authorList>
    </citation>
    <scope>NUCLEOTIDE SEQUENCE [LARGE SCALE GENOMIC DNA]</scope>
    <source>
        <strain evidence="11">DSM 24967</strain>
    </source>
</reference>
<dbReference type="SUPFAM" id="SSF51445">
    <property type="entry name" value="(Trans)glycosidases"/>
    <property type="match status" value="1"/>
</dbReference>
<dbReference type="Gene3D" id="3.20.20.80">
    <property type="entry name" value="Glycosidases"/>
    <property type="match status" value="1"/>
</dbReference>
<dbReference type="RefSeq" id="WP_079683924.1">
    <property type="nucleotide sequence ID" value="NZ_FUYQ01000019.1"/>
</dbReference>
<proteinExistence type="inferred from homology"/>
<dbReference type="PROSITE" id="PS51257">
    <property type="entry name" value="PROKAR_LIPOPROTEIN"/>
    <property type="match status" value="1"/>
</dbReference>
<feature type="active site" description="Proton donor" evidence="5 8">
    <location>
        <position position="191"/>
    </location>
</feature>
<dbReference type="EC" id="3.2.1.78" evidence="4"/>
<dbReference type="EMBL" id="FUYQ01000019">
    <property type="protein sequence ID" value="SKB71759.1"/>
    <property type="molecule type" value="Genomic_DNA"/>
</dbReference>
<keyword evidence="11" id="KW-1185">Reference proteome</keyword>
<dbReference type="PANTHER" id="PTHR40079:SF4">
    <property type="entry name" value="GH26 DOMAIN-CONTAINING PROTEIN-RELATED"/>
    <property type="match status" value="1"/>
</dbReference>
<name>A0A1T5DJ85_9BACT</name>
<feature type="domain" description="GH26" evidence="9">
    <location>
        <begin position="35"/>
        <end position="365"/>
    </location>
</feature>
<evidence type="ECO:0000256" key="3">
    <source>
        <dbReference type="ARBA" id="ARBA00023295"/>
    </source>
</evidence>
<keyword evidence="2 4" id="KW-0378">Hydrolase</keyword>
<keyword evidence="4" id="KW-0119">Carbohydrate metabolism</keyword>
<dbReference type="GO" id="GO:0016985">
    <property type="term" value="F:mannan endo-1,4-beta-mannosidase activity"/>
    <property type="evidence" value="ECO:0007669"/>
    <property type="project" value="UniProtKB-UniRule"/>
</dbReference>
<dbReference type="InterPro" id="IPR016714">
    <property type="entry name" value="MANB/E"/>
</dbReference>
<evidence type="ECO:0000313" key="10">
    <source>
        <dbReference type="EMBL" id="SKB71759.1"/>
    </source>
</evidence>
<evidence type="ECO:0000313" key="11">
    <source>
        <dbReference type="Proteomes" id="UP000190852"/>
    </source>
</evidence>
<feature type="site" description="Plays an important role in maintaining the position of the catalytic nucleophile" evidence="7">
    <location>
        <position position="190"/>
    </location>
</feature>
<feature type="binding site" evidence="6">
    <location>
        <position position="261"/>
    </location>
    <ligand>
        <name>substrate</name>
    </ligand>
</feature>
<dbReference type="PIRSF" id="PIRSF018168">
    <property type="entry name" value="Mannan-1_4-beta-mannosidase"/>
    <property type="match status" value="1"/>
</dbReference>
<keyword evidence="4" id="KW-0964">Secreted</keyword>
<sequence>MKKIATIVCASFLLLACNAEGKQQEDAGKTVQRTVQTENLLKNLKKIHQTGFMFGHHDDPLYGIKWEGDAGRSDVKSVCGDYPAVMSFDLGHIELGNKESLDKISFDKIRTEMINQYKRGGMVSVSWHLDNPLTGGDSWDVKTPGAVTAILPGGSKHELFLTWLDRIAAFFNQLKTDDGEKVPVLFRPWHEHTGSWFWWGKNLCTPDQYKQLWQLTRSRLDEKKVDNLLYAYSPGTEGIGDVYMERYPGNEYVDLLGVDGYQFGGVAGTDNYIKTLDMMLAFMTEKGKELDKPIALTETGLEALPMSNWWTEVLLPVVEKYPVAYVLVWRNARERDNHFYAPYPGQASAADFVKFYENPKTLFSQDNLNLYK</sequence>
<dbReference type="InterPro" id="IPR017853">
    <property type="entry name" value="GH"/>
</dbReference>
<dbReference type="PRINTS" id="PR00739">
    <property type="entry name" value="GLHYDRLASE26"/>
</dbReference>
<dbReference type="PANTHER" id="PTHR40079">
    <property type="entry name" value="MANNAN ENDO-1,4-BETA-MANNOSIDASE E-RELATED"/>
    <property type="match status" value="1"/>
</dbReference>
<evidence type="ECO:0000256" key="7">
    <source>
        <dbReference type="PIRSR" id="PIRSR018168-3"/>
    </source>
</evidence>
<evidence type="ECO:0000256" key="1">
    <source>
        <dbReference type="ARBA" id="ARBA00007754"/>
    </source>
</evidence>
<keyword evidence="3 4" id="KW-0326">Glycosidase</keyword>
<dbReference type="InterPro" id="IPR022790">
    <property type="entry name" value="GH26_dom"/>
</dbReference>
<evidence type="ECO:0000259" key="9">
    <source>
        <dbReference type="PROSITE" id="PS51764"/>
    </source>
</evidence>
<feature type="active site" description="Nucleophile" evidence="5 8">
    <location>
        <position position="298"/>
    </location>
</feature>
<dbReference type="GO" id="GO:0005576">
    <property type="term" value="C:extracellular region"/>
    <property type="evidence" value="ECO:0007669"/>
    <property type="project" value="UniProtKB-SubCell"/>
</dbReference>
<dbReference type="AlphaFoldDB" id="A0A1T5DJ85"/>
<evidence type="ECO:0000256" key="6">
    <source>
        <dbReference type="PIRSR" id="PIRSR018168-2"/>
    </source>
</evidence>
<feature type="signal peptide" evidence="4">
    <location>
        <begin position="1"/>
        <end position="21"/>
    </location>
</feature>
<dbReference type="PROSITE" id="PS51764">
    <property type="entry name" value="GH26"/>
    <property type="match status" value="1"/>
</dbReference>
<feature type="binding site" evidence="6">
    <location>
        <position position="196"/>
    </location>
    <ligand>
        <name>substrate</name>
    </ligand>
</feature>
<dbReference type="Pfam" id="PF02156">
    <property type="entry name" value="Glyco_hydro_26"/>
    <property type="match status" value="1"/>
</dbReference>
<evidence type="ECO:0000256" key="2">
    <source>
        <dbReference type="ARBA" id="ARBA00022801"/>
    </source>
</evidence>
<dbReference type="GO" id="GO:0006080">
    <property type="term" value="P:substituted mannan metabolic process"/>
    <property type="evidence" value="ECO:0007669"/>
    <property type="project" value="UniProtKB-UniRule"/>
</dbReference>
<dbReference type="Proteomes" id="UP000190852">
    <property type="component" value="Unassembled WGS sequence"/>
</dbReference>
<feature type="binding site" evidence="6">
    <location>
        <position position="128"/>
    </location>
    <ligand>
        <name>substrate</name>
    </ligand>
</feature>
<comment type="catalytic activity">
    <reaction evidence="4">
        <text>Random hydrolysis of (1-&gt;4)-beta-D-mannosidic linkages in mannans, galactomannans and glucomannans.</text>
        <dbReference type="EC" id="3.2.1.78"/>
    </reaction>
</comment>
<evidence type="ECO:0000256" key="4">
    <source>
        <dbReference type="PIRNR" id="PIRNR018168"/>
    </source>
</evidence>
<keyword evidence="4" id="KW-0732">Signal</keyword>
<dbReference type="InterPro" id="IPR000805">
    <property type="entry name" value="Glyco_hydro_26"/>
</dbReference>
<feature type="chain" id="PRO_5011836570" description="Mannan endo-1,4-beta-mannosidase" evidence="4">
    <location>
        <begin position="22"/>
        <end position="372"/>
    </location>
</feature>